<evidence type="ECO:0000313" key="1">
    <source>
        <dbReference type="EMBL" id="KYM87926.1"/>
    </source>
</evidence>
<accession>A0A151I5H0</accession>
<organism evidence="1 2">
    <name type="scientific">Atta colombica</name>
    <dbReference type="NCBI Taxonomy" id="520822"/>
    <lineage>
        <taxon>Eukaryota</taxon>
        <taxon>Metazoa</taxon>
        <taxon>Ecdysozoa</taxon>
        <taxon>Arthropoda</taxon>
        <taxon>Hexapoda</taxon>
        <taxon>Insecta</taxon>
        <taxon>Pterygota</taxon>
        <taxon>Neoptera</taxon>
        <taxon>Endopterygota</taxon>
        <taxon>Hymenoptera</taxon>
        <taxon>Apocrita</taxon>
        <taxon>Aculeata</taxon>
        <taxon>Formicoidea</taxon>
        <taxon>Formicidae</taxon>
        <taxon>Myrmicinae</taxon>
        <taxon>Atta</taxon>
    </lineage>
</organism>
<dbReference type="EMBL" id="KQ976427">
    <property type="protein sequence ID" value="KYM87926.1"/>
    <property type="molecule type" value="Genomic_DNA"/>
</dbReference>
<name>A0A151I5H0_9HYME</name>
<sequence length="99" mass="10813">MSTRDLLLGSTRQTLSEARLAVRDDLLFILDSIWIRDTLFTPGAILPPLRFGHRDHLATCFGRSSTNLRSVGWTLGGVTCGSAGYGHYNIDCDVSSVSL</sequence>
<evidence type="ECO:0000313" key="2">
    <source>
        <dbReference type="Proteomes" id="UP000078540"/>
    </source>
</evidence>
<dbReference type="AlphaFoldDB" id="A0A151I5H0"/>
<gene>
    <name evidence="1" type="ORF">ALC53_03213</name>
</gene>
<protein>
    <submittedName>
        <fullName evidence="1">Uncharacterized protein</fullName>
    </submittedName>
</protein>
<reference evidence="1 2" key="1">
    <citation type="submission" date="2015-09" db="EMBL/GenBank/DDBJ databases">
        <title>Atta colombica WGS genome.</title>
        <authorList>
            <person name="Nygaard S."/>
            <person name="Hu H."/>
            <person name="Boomsma J."/>
            <person name="Zhang G."/>
        </authorList>
    </citation>
    <scope>NUCLEOTIDE SEQUENCE [LARGE SCALE GENOMIC DNA]</scope>
    <source>
        <strain evidence="1">Treedump-2</strain>
        <tissue evidence="1">Whole body</tissue>
    </source>
</reference>
<proteinExistence type="predicted"/>
<keyword evidence="2" id="KW-1185">Reference proteome</keyword>
<dbReference type="Proteomes" id="UP000078540">
    <property type="component" value="Unassembled WGS sequence"/>
</dbReference>